<comment type="caution">
    <text evidence="2">The sequence shown here is derived from an EMBL/GenBank/DDBJ whole genome shotgun (WGS) entry which is preliminary data.</text>
</comment>
<organism evidence="2 3">
    <name type="scientific">Pisum sativum</name>
    <name type="common">Garden pea</name>
    <name type="synonym">Lathyrus oleraceus</name>
    <dbReference type="NCBI Taxonomy" id="3888"/>
    <lineage>
        <taxon>Eukaryota</taxon>
        <taxon>Viridiplantae</taxon>
        <taxon>Streptophyta</taxon>
        <taxon>Embryophyta</taxon>
        <taxon>Tracheophyta</taxon>
        <taxon>Spermatophyta</taxon>
        <taxon>Magnoliopsida</taxon>
        <taxon>eudicotyledons</taxon>
        <taxon>Gunneridae</taxon>
        <taxon>Pentapetalae</taxon>
        <taxon>rosids</taxon>
        <taxon>fabids</taxon>
        <taxon>Fabales</taxon>
        <taxon>Fabaceae</taxon>
        <taxon>Papilionoideae</taxon>
        <taxon>50 kb inversion clade</taxon>
        <taxon>NPAAA clade</taxon>
        <taxon>Hologalegina</taxon>
        <taxon>IRL clade</taxon>
        <taxon>Fabeae</taxon>
        <taxon>Lathyrus</taxon>
    </lineage>
</organism>
<keyword evidence="3" id="KW-1185">Reference proteome</keyword>
<evidence type="ECO:0000259" key="1">
    <source>
        <dbReference type="Pfam" id="PF25597"/>
    </source>
</evidence>
<evidence type="ECO:0000313" key="3">
    <source>
        <dbReference type="Proteomes" id="UP001058974"/>
    </source>
</evidence>
<dbReference type="AlphaFoldDB" id="A0A9D4Y495"/>
<sequence length="179" mass="20128">MFSSHSLFSLPPKRFGCTCFVFDVRSQVTKLYPKSLKCAFLDYCRIQKGHCCFSPDLGCYLVSADVSLFEDHLFLLSPNRPCQCDSDDFVLTYSSTHYIPPTPIATGFKFFEQTYSRRPQVSREDIPKETQPLPPPMPVDSANGLPIVLRKGKCTCTYPIFSYVSSCLLPSTSNPLLLA</sequence>
<dbReference type="EMBL" id="JAMSHJ010000002">
    <property type="protein sequence ID" value="KAI5432542.1"/>
    <property type="molecule type" value="Genomic_DNA"/>
</dbReference>
<evidence type="ECO:0000313" key="2">
    <source>
        <dbReference type="EMBL" id="KAI5432542.1"/>
    </source>
</evidence>
<feature type="domain" description="Retroviral polymerase SH3-like" evidence="1">
    <location>
        <begin position="17"/>
        <end position="74"/>
    </location>
</feature>
<dbReference type="Proteomes" id="UP001058974">
    <property type="component" value="Chromosome 2"/>
</dbReference>
<protein>
    <recommendedName>
        <fullName evidence="1">Retroviral polymerase SH3-like domain-containing protein</fullName>
    </recommendedName>
</protein>
<dbReference type="Pfam" id="PF25597">
    <property type="entry name" value="SH3_retrovirus"/>
    <property type="match status" value="1"/>
</dbReference>
<accession>A0A9D4Y495</accession>
<reference evidence="2 3" key="1">
    <citation type="journal article" date="2022" name="Nat. Genet.">
        <title>Improved pea reference genome and pan-genome highlight genomic features and evolutionary characteristics.</title>
        <authorList>
            <person name="Yang T."/>
            <person name="Liu R."/>
            <person name="Luo Y."/>
            <person name="Hu S."/>
            <person name="Wang D."/>
            <person name="Wang C."/>
            <person name="Pandey M.K."/>
            <person name="Ge S."/>
            <person name="Xu Q."/>
            <person name="Li N."/>
            <person name="Li G."/>
            <person name="Huang Y."/>
            <person name="Saxena R.K."/>
            <person name="Ji Y."/>
            <person name="Li M."/>
            <person name="Yan X."/>
            <person name="He Y."/>
            <person name="Liu Y."/>
            <person name="Wang X."/>
            <person name="Xiang C."/>
            <person name="Varshney R.K."/>
            <person name="Ding H."/>
            <person name="Gao S."/>
            <person name="Zong X."/>
        </authorList>
    </citation>
    <scope>NUCLEOTIDE SEQUENCE [LARGE SCALE GENOMIC DNA]</scope>
    <source>
        <strain evidence="2 3">cv. Zhongwan 6</strain>
    </source>
</reference>
<gene>
    <name evidence="2" type="ORF">KIW84_020018</name>
</gene>
<proteinExistence type="predicted"/>
<name>A0A9D4Y495_PEA</name>
<dbReference type="InterPro" id="IPR057670">
    <property type="entry name" value="SH3_retrovirus"/>
</dbReference>
<dbReference type="Gramene" id="Psat02G0001800-T2">
    <property type="protein sequence ID" value="KAI5432542.1"/>
    <property type="gene ID" value="KIW84_020018"/>
</dbReference>